<dbReference type="AlphaFoldDB" id="A0A1L6RED4"/>
<reference evidence="3 4" key="1">
    <citation type="submission" date="2016-03" db="EMBL/GenBank/DDBJ databases">
        <title>Complete Genome Sequence of Weissella jogaejeotgali FOL01.</title>
        <authorList>
            <person name="Lee J.-H."/>
            <person name="Ku H.-J."/>
        </authorList>
    </citation>
    <scope>NUCLEOTIDE SEQUENCE [LARGE SCALE GENOMIC DNA]</scope>
    <source>
        <strain evidence="3 4">FOL01</strain>
        <plasmid evidence="4">pfol01</plasmid>
    </source>
</reference>
<feature type="region of interest" description="Disordered" evidence="1">
    <location>
        <begin position="140"/>
        <end position="175"/>
    </location>
</feature>
<gene>
    <name evidence="3" type="ORF">FOL01_p042</name>
</gene>
<evidence type="ECO:0000259" key="2">
    <source>
        <dbReference type="Pfam" id="PF04394"/>
    </source>
</evidence>
<dbReference type="Pfam" id="PF04394">
    <property type="entry name" value="DUF536"/>
    <property type="match status" value="1"/>
</dbReference>
<dbReference type="OrthoDB" id="2293993at2"/>
<name>A0A1L6RED4_9LACO</name>
<proteinExistence type="predicted"/>
<dbReference type="InterPro" id="IPR007489">
    <property type="entry name" value="RocS-like_C"/>
</dbReference>
<keyword evidence="3" id="KW-0614">Plasmid</keyword>
<geneLocation type="plasmid" evidence="4">
    <name>pfol01</name>
</geneLocation>
<feature type="domain" description="Regulator of chromosome segregation-like C-terminal" evidence="2">
    <location>
        <begin position="104"/>
        <end position="130"/>
    </location>
</feature>
<keyword evidence="4" id="KW-1185">Reference proteome</keyword>
<evidence type="ECO:0000313" key="3">
    <source>
        <dbReference type="EMBL" id="APS42917.1"/>
    </source>
</evidence>
<dbReference type="Proteomes" id="UP000185473">
    <property type="component" value="Plasmid pFOL01"/>
</dbReference>
<dbReference type="EMBL" id="CP014333">
    <property type="protein sequence ID" value="APS42917.1"/>
    <property type="molecule type" value="Genomic_DNA"/>
</dbReference>
<feature type="compositionally biased region" description="Low complexity" evidence="1">
    <location>
        <begin position="141"/>
        <end position="160"/>
    </location>
</feature>
<accession>A0A1L6RED4</accession>
<sequence>MKLYSMKDIAEEIGKDKSNVYRYIKKNNIAHNDVKERTLLFNATQKNTIIKGMSSNSNDHVAAVAQHDQHNEYHSEADNNAYQIIAAMQDNIKNLKEQNALLAKQLESKDKQLDEAQKLIDQQQQLNLSTQRLLTQHNEPQVVKQQTQTKQKSTAQVQQSEENSNDQKNLQRRGSLSASLIIKRREF</sequence>
<dbReference type="KEGG" id="wjo:FOL01_p042"/>
<organism evidence="3 4">
    <name type="scientific">Weissella jogaejeotgali</name>
    <dbReference type="NCBI Taxonomy" id="1631871"/>
    <lineage>
        <taxon>Bacteria</taxon>
        <taxon>Bacillati</taxon>
        <taxon>Bacillota</taxon>
        <taxon>Bacilli</taxon>
        <taxon>Lactobacillales</taxon>
        <taxon>Lactobacillaceae</taxon>
        <taxon>Weissella</taxon>
    </lineage>
</organism>
<feature type="compositionally biased region" description="Polar residues" evidence="1">
    <location>
        <begin position="166"/>
        <end position="175"/>
    </location>
</feature>
<dbReference type="RefSeq" id="WP_075270667.1">
    <property type="nucleotide sequence ID" value="NZ_CP014333.1"/>
</dbReference>
<evidence type="ECO:0000313" key="4">
    <source>
        <dbReference type="Proteomes" id="UP000185473"/>
    </source>
</evidence>
<protein>
    <recommendedName>
        <fullName evidence="2">Regulator of chromosome segregation-like C-terminal domain-containing protein</fullName>
    </recommendedName>
</protein>
<evidence type="ECO:0000256" key="1">
    <source>
        <dbReference type="SAM" id="MobiDB-lite"/>
    </source>
</evidence>